<evidence type="ECO:0000256" key="17">
    <source>
        <dbReference type="SAM" id="MobiDB-lite"/>
    </source>
</evidence>
<dbReference type="PROSITE" id="PS00697">
    <property type="entry name" value="DNA_LIGASE_A1"/>
    <property type="match status" value="1"/>
</dbReference>
<dbReference type="Pfam" id="PF04679">
    <property type="entry name" value="DNA_ligase_A_C"/>
    <property type="match status" value="1"/>
</dbReference>
<dbReference type="GO" id="GO:0006310">
    <property type="term" value="P:DNA recombination"/>
    <property type="evidence" value="ECO:0007669"/>
    <property type="project" value="UniProtKB-KW"/>
</dbReference>
<evidence type="ECO:0000256" key="14">
    <source>
        <dbReference type="ARBA" id="ARBA00054532"/>
    </source>
</evidence>
<dbReference type="PANTHER" id="PTHR45674:SF4">
    <property type="entry name" value="DNA LIGASE 1"/>
    <property type="match status" value="1"/>
</dbReference>
<dbReference type="FunFam" id="2.40.50.140:FF:000062">
    <property type="entry name" value="DNA ligase"/>
    <property type="match status" value="1"/>
</dbReference>
<dbReference type="InterPro" id="IPR050191">
    <property type="entry name" value="ATP-dep_DNA_ligase"/>
</dbReference>
<dbReference type="GO" id="GO:0003677">
    <property type="term" value="F:DNA binding"/>
    <property type="evidence" value="ECO:0007669"/>
    <property type="project" value="InterPro"/>
</dbReference>
<dbReference type="SUPFAM" id="SSF117018">
    <property type="entry name" value="ATP-dependent DNA ligase DNA-binding domain"/>
    <property type="match status" value="1"/>
</dbReference>
<dbReference type="GO" id="GO:0006281">
    <property type="term" value="P:DNA repair"/>
    <property type="evidence" value="ECO:0007669"/>
    <property type="project" value="UniProtKB-KW"/>
</dbReference>
<dbReference type="CDD" id="cd07969">
    <property type="entry name" value="OBF_DNA_ligase_I"/>
    <property type="match status" value="1"/>
</dbReference>
<dbReference type="InterPro" id="IPR000977">
    <property type="entry name" value="DNA_ligase_ATP-dep"/>
</dbReference>
<evidence type="ECO:0000256" key="6">
    <source>
        <dbReference type="ARBA" id="ARBA00022741"/>
    </source>
</evidence>
<dbReference type="GO" id="GO:1903461">
    <property type="term" value="P:Okazaki fragment processing involved in mitotic DNA replication"/>
    <property type="evidence" value="ECO:0007669"/>
    <property type="project" value="TreeGrafter"/>
</dbReference>
<evidence type="ECO:0000256" key="15">
    <source>
        <dbReference type="RuleBase" id="RU000617"/>
    </source>
</evidence>
<evidence type="ECO:0000256" key="2">
    <source>
        <dbReference type="ARBA" id="ARBA00007572"/>
    </source>
</evidence>
<dbReference type="InterPro" id="IPR016059">
    <property type="entry name" value="DNA_ligase_ATP-dep_CS"/>
</dbReference>
<dbReference type="AlphaFoldDB" id="A0A0N1IDS8"/>
<dbReference type="EC" id="6.5.1.1" evidence="15"/>
<feature type="compositionally biased region" description="Low complexity" evidence="17">
    <location>
        <begin position="202"/>
        <end position="212"/>
    </location>
</feature>
<dbReference type="InterPro" id="IPR036599">
    <property type="entry name" value="DNA_ligase_N_sf"/>
</dbReference>
<evidence type="ECO:0000313" key="20">
    <source>
        <dbReference type="Proteomes" id="UP000053240"/>
    </source>
</evidence>
<organism evidence="19 20">
    <name type="scientific">Papilio machaon</name>
    <name type="common">Old World swallowtail butterfly</name>
    <dbReference type="NCBI Taxonomy" id="76193"/>
    <lineage>
        <taxon>Eukaryota</taxon>
        <taxon>Metazoa</taxon>
        <taxon>Ecdysozoa</taxon>
        <taxon>Arthropoda</taxon>
        <taxon>Hexapoda</taxon>
        <taxon>Insecta</taxon>
        <taxon>Pterygota</taxon>
        <taxon>Neoptera</taxon>
        <taxon>Endopterygota</taxon>
        <taxon>Lepidoptera</taxon>
        <taxon>Glossata</taxon>
        <taxon>Ditrysia</taxon>
        <taxon>Papilionoidea</taxon>
        <taxon>Papilionidae</taxon>
        <taxon>Papilioninae</taxon>
        <taxon>Papilio</taxon>
    </lineage>
</organism>
<feature type="compositionally biased region" description="Polar residues" evidence="17">
    <location>
        <begin position="1"/>
        <end position="10"/>
    </location>
</feature>
<dbReference type="SUPFAM" id="SSF56091">
    <property type="entry name" value="DNA ligase/mRNA capping enzyme, catalytic domain"/>
    <property type="match status" value="1"/>
</dbReference>
<dbReference type="GO" id="GO:0051301">
    <property type="term" value="P:cell division"/>
    <property type="evidence" value="ECO:0007669"/>
    <property type="project" value="UniProtKB-KW"/>
</dbReference>
<dbReference type="InterPro" id="IPR012309">
    <property type="entry name" value="DNA_ligase_ATP-dep_C"/>
</dbReference>
<dbReference type="InterPro" id="IPR012308">
    <property type="entry name" value="DNA_ligase_ATP-dep_N"/>
</dbReference>
<evidence type="ECO:0000256" key="7">
    <source>
        <dbReference type="ARBA" id="ARBA00022763"/>
    </source>
</evidence>
<keyword evidence="8 15" id="KW-0067">ATP-binding</keyword>
<dbReference type="InterPro" id="IPR012310">
    <property type="entry name" value="DNA_ligase_ATP-dep_cent"/>
</dbReference>
<dbReference type="Pfam" id="PF04675">
    <property type="entry name" value="DNA_ligase_A_N"/>
    <property type="match status" value="1"/>
</dbReference>
<feature type="compositionally biased region" description="Basic and acidic residues" evidence="17">
    <location>
        <begin position="14"/>
        <end position="37"/>
    </location>
</feature>
<feature type="domain" description="ATP-dependent DNA ligase family profile" evidence="18">
    <location>
        <begin position="650"/>
        <end position="787"/>
    </location>
</feature>
<evidence type="ECO:0000256" key="13">
    <source>
        <dbReference type="ARBA" id="ARBA00034003"/>
    </source>
</evidence>
<dbReference type="Gene3D" id="3.30.470.30">
    <property type="entry name" value="DNA ligase/mRNA capping enzyme"/>
    <property type="match status" value="1"/>
</dbReference>
<keyword evidence="20" id="KW-1185">Reference proteome</keyword>
<keyword evidence="7 15" id="KW-0227">DNA damage</keyword>
<keyword evidence="12" id="KW-0131">Cell cycle</keyword>
<comment type="subcellular location">
    <subcellularLocation>
        <location evidence="1">Nucleus</location>
    </subcellularLocation>
</comment>
<dbReference type="Proteomes" id="UP000053240">
    <property type="component" value="Unassembled WGS sequence"/>
</dbReference>
<evidence type="ECO:0000256" key="1">
    <source>
        <dbReference type="ARBA" id="ARBA00004123"/>
    </source>
</evidence>
<keyword evidence="3 15" id="KW-0436">Ligase</keyword>
<dbReference type="InterPro" id="IPR012340">
    <property type="entry name" value="NA-bd_OB-fold"/>
</dbReference>
<dbReference type="Gene3D" id="1.10.3260.10">
    <property type="entry name" value="DNA ligase, ATP-dependent, N-terminal domain"/>
    <property type="match status" value="1"/>
</dbReference>
<dbReference type="Gene3D" id="2.40.50.140">
    <property type="entry name" value="Nucleic acid-binding proteins"/>
    <property type="match status" value="1"/>
</dbReference>
<dbReference type="InParanoid" id="A0A0N1IDS8"/>
<dbReference type="Pfam" id="PF01068">
    <property type="entry name" value="DNA_ligase_A_M"/>
    <property type="match status" value="1"/>
</dbReference>
<keyword evidence="9 15" id="KW-0233">DNA recombination</keyword>
<evidence type="ECO:0000256" key="12">
    <source>
        <dbReference type="ARBA" id="ARBA00023306"/>
    </source>
</evidence>
<dbReference type="GO" id="GO:0003910">
    <property type="term" value="F:DNA ligase (ATP) activity"/>
    <property type="evidence" value="ECO:0007669"/>
    <property type="project" value="UniProtKB-EC"/>
</dbReference>
<evidence type="ECO:0000256" key="3">
    <source>
        <dbReference type="ARBA" id="ARBA00022598"/>
    </source>
</evidence>
<comment type="catalytic activity">
    <reaction evidence="13 15">
        <text>ATP + (deoxyribonucleotide)n-3'-hydroxyl + 5'-phospho-(deoxyribonucleotide)m = (deoxyribonucleotide)n+m + AMP + diphosphate.</text>
        <dbReference type="EC" id="6.5.1.1"/>
    </reaction>
</comment>
<comment type="similarity">
    <text evidence="2 16">Belongs to the ATP-dependent DNA ligase family.</text>
</comment>
<dbReference type="NCBIfam" id="TIGR00574">
    <property type="entry name" value="dnl1"/>
    <property type="match status" value="1"/>
</dbReference>
<dbReference type="GO" id="GO:0005524">
    <property type="term" value="F:ATP binding"/>
    <property type="evidence" value="ECO:0007669"/>
    <property type="project" value="UniProtKB-KW"/>
</dbReference>
<reference evidence="19 20" key="1">
    <citation type="journal article" date="2015" name="Nat. Commun.">
        <title>Outbred genome sequencing and CRISPR/Cas9 gene editing in butterflies.</title>
        <authorList>
            <person name="Li X."/>
            <person name="Fan D."/>
            <person name="Zhang W."/>
            <person name="Liu G."/>
            <person name="Zhang L."/>
            <person name="Zhao L."/>
            <person name="Fang X."/>
            <person name="Chen L."/>
            <person name="Dong Y."/>
            <person name="Chen Y."/>
            <person name="Ding Y."/>
            <person name="Zhao R."/>
            <person name="Feng M."/>
            <person name="Zhu Y."/>
            <person name="Feng Y."/>
            <person name="Jiang X."/>
            <person name="Zhu D."/>
            <person name="Xiang H."/>
            <person name="Feng X."/>
            <person name="Li S."/>
            <person name="Wang J."/>
            <person name="Zhang G."/>
            <person name="Kronforst M.R."/>
            <person name="Wang W."/>
        </authorList>
    </citation>
    <scope>NUCLEOTIDE SEQUENCE [LARGE SCALE GENOMIC DNA]</scope>
    <source>
        <strain evidence="19">Ya'a_city_454_Pm</strain>
        <tissue evidence="19">Whole body</tissue>
    </source>
</reference>
<dbReference type="SUPFAM" id="SSF50249">
    <property type="entry name" value="Nucleic acid-binding proteins"/>
    <property type="match status" value="1"/>
</dbReference>
<feature type="compositionally biased region" description="Low complexity" evidence="17">
    <location>
        <begin position="164"/>
        <end position="173"/>
    </location>
</feature>
<feature type="region of interest" description="Disordered" evidence="17">
    <location>
        <begin position="1"/>
        <end position="212"/>
    </location>
</feature>
<gene>
    <name evidence="19" type="ORF">RR48_03468</name>
</gene>
<keyword evidence="6 15" id="KW-0547">Nucleotide-binding</keyword>
<proteinExistence type="inferred from homology"/>
<evidence type="ECO:0000256" key="10">
    <source>
        <dbReference type="ARBA" id="ARBA00023204"/>
    </source>
</evidence>
<evidence type="ECO:0000313" key="19">
    <source>
        <dbReference type="EMBL" id="KPJ09864.1"/>
    </source>
</evidence>
<dbReference type="EMBL" id="KQ461072">
    <property type="protein sequence ID" value="KPJ09864.1"/>
    <property type="molecule type" value="Genomic_DNA"/>
</dbReference>
<dbReference type="GO" id="GO:0071897">
    <property type="term" value="P:DNA biosynthetic process"/>
    <property type="evidence" value="ECO:0007669"/>
    <property type="project" value="InterPro"/>
</dbReference>
<keyword evidence="10 15" id="KW-0234">DNA repair</keyword>
<dbReference type="FunFam" id="1.10.3260.10:FF:000001">
    <property type="entry name" value="DNA ligase"/>
    <property type="match status" value="1"/>
</dbReference>
<name>A0A0N1IDS8_PAPMA</name>
<feature type="compositionally biased region" description="Polar residues" evidence="17">
    <location>
        <begin position="38"/>
        <end position="48"/>
    </location>
</feature>
<evidence type="ECO:0000256" key="8">
    <source>
        <dbReference type="ARBA" id="ARBA00022840"/>
    </source>
</evidence>
<dbReference type="GO" id="GO:0005634">
    <property type="term" value="C:nucleus"/>
    <property type="evidence" value="ECO:0007669"/>
    <property type="project" value="UniProtKB-SubCell"/>
</dbReference>
<evidence type="ECO:0000259" key="18">
    <source>
        <dbReference type="PROSITE" id="PS50160"/>
    </source>
</evidence>
<evidence type="ECO:0000256" key="16">
    <source>
        <dbReference type="RuleBase" id="RU004196"/>
    </source>
</evidence>
<feature type="compositionally biased region" description="Basic and acidic residues" evidence="17">
    <location>
        <begin position="54"/>
        <end position="63"/>
    </location>
</feature>
<evidence type="ECO:0000256" key="4">
    <source>
        <dbReference type="ARBA" id="ARBA00022618"/>
    </source>
</evidence>
<dbReference type="PROSITE" id="PS50160">
    <property type="entry name" value="DNA_LIGASE_A3"/>
    <property type="match status" value="1"/>
</dbReference>
<keyword evidence="5" id="KW-0235">DNA replication</keyword>
<sequence>MSQKSITSFFKITPKKESDGIVNHQKEDKSSEDKSLTEETSPPATATKRSSKRLRSDSVEKELPSASRSPSPVTSAKKKTVKRQRIESSGSEADLPKGSDEATIPVKLERNDSPKTYSSPKTKRNKSKLTKTNQESVKNIEKNESFNGYESSNESNSPKENKSPKQSKSPKSVKTPKKQKSPKEQSVSPNEIPKIKTEKKSPSPVKSVTKTKGPMEKFMESNNMMRSFVKSEKIVSTQDDEKDVKHTNEANDTIQHTLVPEAEYNPGKTKYHPIKDACWTSGQPVPYLALARTLEAVEATSARHKMVDLLSNYFRSVIALTPQDLLPSIYLCLNQLGPAYLGLELGIAETYLMKAVGGCTGRSLAQVRAAAQRLGELGAAAQQARAAQRMLCAPAPLQVRKLHAALKDLAAITGQASVNKKISKIQALFVACRHSEAKYLIRSLEGKLRVGLAEQSLLQALALATARTPPAGPHAGCLDVAEGMSSDDFKAVVDEHALVIKTTYCECPNYELVVPALLQHGARELPRHCRLTPGIPLKPMLAHPARGVHEIFSRFENEKFTCEWKYDGERAQIHVPGEEAPRLAHARIFSRNQEDNTTKYPDVLARLPALLKSTVTSCVLDCEAVAYDTVNKQILPFQVLSTRKRKDASAAEVRVQVCVFVFDLLLLNGRSLCREPLAERRRLLHDHFAESAGEWEFARAQDCSGAEEVQQFLEQSVRGSCEGLMVKALHGERAHYDIARRSRNWLKLKKDYLEGGGDSIDAVVIGAYRGRGRRAGRFGGFLLACYDPAGEQYQSLCKIGTGFSDQDLDTFTEQLQQHVIDAPRNYYSYEASQAPDVWLAAACVWEVRCADLSLSPAHRAALGLIDRDKGVSLRFPRFVRVREDKRAEEATSGEQIARMYLAQDSVRNQHTAHKMDDDDFY</sequence>
<dbReference type="FunFam" id="3.30.470.30:FF:000002">
    <property type="entry name" value="DNA ligase"/>
    <property type="match status" value="1"/>
</dbReference>
<evidence type="ECO:0000256" key="11">
    <source>
        <dbReference type="ARBA" id="ARBA00023242"/>
    </source>
</evidence>
<keyword evidence="4" id="KW-0132">Cell division</keyword>
<accession>A0A0N1IDS8</accession>
<evidence type="ECO:0000256" key="9">
    <source>
        <dbReference type="ARBA" id="ARBA00023172"/>
    </source>
</evidence>
<dbReference type="STRING" id="76193.A0A0N1IDS8"/>
<dbReference type="GO" id="GO:0005739">
    <property type="term" value="C:mitochondrion"/>
    <property type="evidence" value="ECO:0007669"/>
    <property type="project" value="TreeGrafter"/>
</dbReference>
<evidence type="ECO:0000256" key="5">
    <source>
        <dbReference type="ARBA" id="ARBA00022705"/>
    </source>
</evidence>
<dbReference type="Gene3D" id="3.30.1490.70">
    <property type="match status" value="1"/>
</dbReference>
<protein>
    <recommendedName>
        <fullName evidence="15">DNA ligase</fullName>
        <ecNumber evidence="15">6.5.1.1</ecNumber>
    </recommendedName>
</protein>
<keyword evidence="11" id="KW-0539">Nucleus</keyword>
<comment type="function">
    <text evidence="14">DNA ligase that seals nicks in double-stranded DNA during DNA replication, DNA recombination and DNA repair.</text>
</comment>
<dbReference type="FunCoup" id="A0A0N1IDS8">
    <property type="interactions" value="1343"/>
</dbReference>
<dbReference type="PANTHER" id="PTHR45674">
    <property type="entry name" value="DNA LIGASE 1/3 FAMILY MEMBER"/>
    <property type="match status" value="1"/>
</dbReference>
<dbReference type="CDD" id="cd07900">
    <property type="entry name" value="Adenylation_DNA_ligase_I_Euk"/>
    <property type="match status" value="1"/>
</dbReference>